<sequence length="102" mass="10618">MDIGVTPKPVTAAAAKFKSDRAAGAHKANLSDAESAGKAHSGWASGAANDACVSAWQSRLRELGKNVETAADAVTKAMDAYVSTDMSVSNQLHQQATWLEQS</sequence>
<gene>
    <name evidence="2" type="ORF">P2L57_23620</name>
</gene>
<keyword evidence="3" id="KW-1185">Reference proteome</keyword>
<dbReference type="SUPFAM" id="SSF140453">
    <property type="entry name" value="EsxAB dimer-like"/>
    <property type="match status" value="1"/>
</dbReference>
<organism evidence="2 3">
    <name type="scientific">Streptantibioticus ferralitis</name>
    <dbReference type="NCBI Taxonomy" id="236510"/>
    <lineage>
        <taxon>Bacteria</taxon>
        <taxon>Bacillati</taxon>
        <taxon>Actinomycetota</taxon>
        <taxon>Actinomycetes</taxon>
        <taxon>Kitasatosporales</taxon>
        <taxon>Streptomycetaceae</taxon>
        <taxon>Streptantibioticus</taxon>
    </lineage>
</organism>
<dbReference type="RefSeq" id="WP_275817772.1">
    <property type="nucleotide sequence ID" value="NZ_BAAANM010000006.1"/>
</dbReference>
<dbReference type="EMBL" id="JARHTQ010000016">
    <property type="protein sequence ID" value="MDF2258603.1"/>
    <property type="molecule type" value="Genomic_DNA"/>
</dbReference>
<protein>
    <recommendedName>
        <fullName evidence="4">Excreted virulence factor EspC (Type VII ESX diderm)</fullName>
    </recommendedName>
</protein>
<comment type="caution">
    <text evidence="2">The sequence shown here is derived from an EMBL/GenBank/DDBJ whole genome shotgun (WGS) entry which is preliminary data.</text>
</comment>
<reference evidence="2 3" key="1">
    <citation type="submission" date="2023-03" db="EMBL/GenBank/DDBJ databases">
        <title>Draft genome sequence of type strain Streptomyces ferralitis JCM 14344.</title>
        <authorList>
            <person name="Klaysubun C."/>
            <person name="Duangmal K."/>
        </authorList>
    </citation>
    <scope>NUCLEOTIDE SEQUENCE [LARGE SCALE GENOMIC DNA]</scope>
    <source>
        <strain evidence="2 3">JCM 14344</strain>
    </source>
</reference>
<accession>A0ABT5Z477</accession>
<evidence type="ECO:0000313" key="2">
    <source>
        <dbReference type="EMBL" id="MDF2258603.1"/>
    </source>
</evidence>
<evidence type="ECO:0008006" key="4">
    <source>
        <dbReference type="Google" id="ProtNLM"/>
    </source>
</evidence>
<evidence type="ECO:0000313" key="3">
    <source>
        <dbReference type="Proteomes" id="UP001220022"/>
    </source>
</evidence>
<evidence type="ECO:0000256" key="1">
    <source>
        <dbReference type="SAM" id="MobiDB-lite"/>
    </source>
</evidence>
<dbReference type="InterPro" id="IPR036689">
    <property type="entry name" value="ESAT-6-like_sf"/>
</dbReference>
<proteinExistence type="predicted"/>
<dbReference type="Proteomes" id="UP001220022">
    <property type="component" value="Unassembled WGS sequence"/>
</dbReference>
<feature type="region of interest" description="Disordered" evidence="1">
    <location>
        <begin position="17"/>
        <end position="44"/>
    </location>
</feature>
<name>A0ABT5Z477_9ACTN</name>